<evidence type="ECO:0000256" key="11">
    <source>
        <dbReference type="ARBA" id="ARBA00022842"/>
    </source>
</evidence>
<dbReference type="GO" id="GO:0043137">
    <property type="term" value="P:DNA replication, removal of RNA primer"/>
    <property type="evidence" value="ECO:0007669"/>
    <property type="project" value="TreeGrafter"/>
</dbReference>
<keyword evidence="7" id="KW-0540">Nuclease</keyword>
<dbReference type="SUPFAM" id="SSF55658">
    <property type="entry name" value="L9 N-domain-like"/>
    <property type="match status" value="1"/>
</dbReference>
<dbReference type="Gene3D" id="3.30.420.10">
    <property type="entry name" value="Ribonuclease H-like superfamily/Ribonuclease H"/>
    <property type="match status" value="1"/>
</dbReference>
<evidence type="ECO:0000256" key="2">
    <source>
        <dbReference type="ARBA" id="ARBA00001946"/>
    </source>
</evidence>
<dbReference type="Pfam" id="PF01693">
    <property type="entry name" value="Cauli_VI"/>
    <property type="match status" value="1"/>
</dbReference>
<evidence type="ECO:0000256" key="1">
    <source>
        <dbReference type="ARBA" id="ARBA00000077"/>
    </source>
</evidence>
<comment type="similarity">
    <text evidence="4">Belongs to the RNase H family.</text>
</comment>
<reference evidence="12" key="2">
    <citation type="submission" date="2022-05" db="EMBL/GenBank/DDBJ databases">
        <authorList>
            <person name="Proctor A.L."/>
            <person name="Phillips G.J."/>
            <person name="Wannemuehler M.J."/>
        </authorList>
    </citation>
    <scope>NUCLEOTIDE SEQUENCE</scope>
    <source>
        <strain evidence="12">ASF457</strain>
    </source>
</reference>
<dbReference type="InterPro" id="IPR043994">
    <property type="entry name" value="RnlA/LsoA-toxin_DBD"/>
</dbReference>
<comment type="catalytic activity">
    <reaction evidence="1">
        <text>Endonucleolytic cleavage to 5'-phosphomonoester.</text>
        <dbReference type="EC" id="3.1.26.4"/>
    </reaction>
</comment>
<dbReference type="InterPro" id="IPR009027">
    <property type="entry name" value="Ribosomal_bL9/RNase_H1_N"/>
</dbReference>
<dbReference type="PANTHER" id="PTHR10642">
    <property type="entry name" value="RIBONUCLEASE H1"/>
    <property type="match status" value="1"/>
</dbReference>
<dbReference type="SUPFAM" id="SSF53098">
    <property type="entry name" value="Ribonuclease H-like"/>
    <property type="match status" value="1"/>
</dbReference>
<protein>
    <recommendedName>
        <fullName evidence="6">Ribonuclease H</fullName>
        <ecNumber evidence="5">3.1.26.4</ecNumber>
    </recommendedName>
</protein>
<dbReference type="Pfam" id="PF19034">
    <property type="entry name" value="RnlA-toxin_DBD"/>
    <property type="match status" value="1"/>
</dbReference>
<comment type="cofactor">
    <cofactor evidence="2">
        <name>Mg(2+)</name>
        <dbReference type="ChEBI" id="CHEBI:18420"/>
    </cofactor>
</comment>
<dbReference type="InterPro" id="IPR037056">
    <property type="entry name" value="RNase_H1_N_sf"/>
</dbReference>
<keyword evidence="8" id="KW-0479">Metal-binding</keyword>
<dbReference type="Pfam" id="PF00075">
    <property type="entry name" value="RNase_H"/>
    <property type="match status" value="1"/>
</dbReference>
<gene>
    <name evidence="12" type="primary">rnhA_1</name>
    <name evidence="12" type="ORF">N508_000055</name>
</gene>
<evidence type="ECO:0000256" key="10">
    <source>
        <dbReference type="ARBA" id="ARBA00022801"/>
    </source>
</evidence>
<keyword evidence="13" id="KW-1185">Reference proteome</keyword>
<evidence type="ECO:0000256" key="5">
    <source>
        <dbReference type="ARBA" id="ARBA00012180"/>
    </source>
</evidence>
<name>V2Q9F8_9BACT</name>
<dbReference type="Gene3D" id="3.40.970.10">
    <property type="entry name" value="Ribonuclease H1, N-terminal domain"/>
    <property type="match status" value="1"/>
</dbReference>
<dbReference type="CDD" id="cd09277">
    <property type="entry name" value="RNase_HI_bacteria_like"/>
    <property type="match status" value="1"/>
</dbReference>
<dbReference type="eggNOG" id="COG3341">
    <property type="taxonomic scope" value="Bacteria"/>
</dbReference>
<proteinExistence type="inferred from homology"/>
<dbReference type="PANTHER" id="PTHR10642:SF26">
    <property type="entry name" value="RIBONUCLEASE H1"/>
    <property type="match status" value="1"/>
</dbReference>
<dbReference type="InterPro" id="IPR050092">
    <property type="entry name" value="RNase_H"/>
</dbReference>
<evidence type="ECO:0000256" key="8">
    <source>
        <dbReference type="ARBA" id="ARBA00022723"/>
    </source>
</evidence>
<comment type="function">
    <text evidence="3">Endonuclease that specifically degrades the RNA of RNA-DNA hybrids.</text>
</comment>
<evidence type="ECO:0000256" key="3">
    <source>
        <dbReference type="ARBA" id="ARBA00004065"/>
    </source>
</evidence>
<evidence type="ECO:0000256" key="9">
    <source>
        <dbReference type="ARBA" id="ARBA00022759"/>
    </source>
</evidence>
<dbReference type="Gene3D" id="3.30.160.690">
    <property type="entry name" value="Bacterial toxin RNase RnlA/LsoA, N repeated domain"/>
    <property type="match status" value="1"/>
</dbReference>
<dbReference type="RefSeq" id="WP_023276753.1">
    <property type="nucleotide sequence ID" value="NZ_CP097562.1"/>
</dbReference>
<evidence type="ECO:0000313" key="13">
    <source>
        <dbReference type="Proteomes" id="UP000017429"/>
    </source>
</evidence>
<dbReference type="GO" id="GO:0003676">
    <property type="term" value="F:nucleic acid binding"/>
    <property type="evidence" value="ECO:0007669"/>
    <property type="project" value="InterPro"/>
</dbReference>
<dbReference type="GO" id="GO:0046872">
    <property type="term" value="F:metal ion binding"/>
    <property type="evidence" value="ECO:0007669"/>
    <property type="project" value="UniProtKB-KW"/>
</dbReference>
<organism evidence="12 13">
    <name type="scientific">Mucispirillum schaedleri ASF457</name>
    <dbReference type="NCBI Taxonomy" id="1379858"/>
    <lineage>
        <taxon>Bacteria</taxon>
        <taxon>Pseudomonadati</taxon>
        <taxon>Deferribacterota</taxon>
        <taxon>Deferribacteres</taxon>
        <taxon>Deferribacterales</taxon>
        <taxon>Mucispirillaceae</taxon>
        <taxon>Mucispirillum</taxon>
    </lineage>
</organism>
<dbReference type="EMBL" id="CP097562">
    <property type="protein sequence ID" value="USF23002.1"/>
    <property type="molecule type" value="Genomic_DNA"/>
</dbReference>
<reference evidence="12" key="3">
    <citation type="submission" date="2022-06" db="EMBL/GenBank/DDBJ databases">
        <title>Resources to Facilitate Use of the Altered Schaedler Flora (ASF) Mouse Model to Study Microbiome Function.</title>
        <authorList>
            <person name="Proctor A."/>
            <person name="Parvinroo S."/>
            <person name="Richie T."/>
            <person name="Jia X."/>
            <person name="Lee S.T.M."/>
            <person name="Karp P.D."/>
            <person name="Paley S."/>
            <person name="Kostic A.D."/>
            <person name="Pierre J.F."/>
            <person name="Wannemuehler M.J."/>
            <person name="Phillips G.J."/>
        </authorList>
    </citation>
    <scope>NUCLEOTIDE SEQUENCE</scope>
    <source>
        <strain evidence="12">ASF457</strain>
    </source>
</reference>
<dbReference type="InterPro" id="IPR036397">
    <property type="entry name" value="RNaseH_sf"/>
</dbReference>
<dbReference type="KEGG" id="msch:N508_000055"/>
<keyword evidence="9" id="KW-0255">Endonuclease</keyword>
<sequence length="476" mass="55637">MAKKYYAVRKGREIGIFTDWSECEKQIKGYSGAEFKSFLTQEEAQNYVNNTISTISTESNNNNITSEAIENNHTVQIYVDGSYSESCNLASFGYIILKDNNEIYRHYGIVDNPNVIEMRNVAGELAGVISALNWAKDNDITEVIIFYDYEGIEKWITGEWKTKKENTILYKKFIEEIRNKIDVIFIKVKAHSGNKYNELADTLAKNAILEKTQINHTCNTSNNLSDNKEFTIIDSNNNLDNLITFLQDTCKIETKEVQNGIQYIIKNNDEQFFITKYKNLKILFQGKPYRIYNDIIIFLSSTENFSNTIKKMNEEFYNFQSKDINLKFYLPKSYNIFPDMLFSILQPSLLEQPTYTLQDYSMYAFPALRTLEGSIKYLLTSYGIEIDNKGLKCFDGYELRDKYRVKIQNKNNKLAEHIEKMYKYYKDNRHPLCHTTATLLDIKIIENYEDVKRIIREVLELLDEAFDLHNSNGLKQ</sequence>
<keyword evidence="11" id="KW-0460">Magnesium</keyword>
<accession>V2Q9F8</accession>
<evidence type="ECO:0000256" key="6">
    <source>
        <dbReference type="ARBA" id="ARBA00017721"/>
    </source>
</evidence>
<evidence type="ECO:0000256" key="7">
    <source>
        <dbReference type="ARBA" id="ARBA00022722"/>
    </source>
</evidence>
<dbReference type="InterPro" id="IPR012337">
    <property type="entry name" value="RNaseH-like_sf"/>
</dbReference>
<dbReference type="PROSITE" id="PS50879">
    <property type="entry name" value="RNASE_H_1"/>
    <property type="match status" value="1"/>
</dbReference>
<dbReference type="InterPro" id="IPR002156">
    <property type="entry name" value="RNaseH_domain"/>
</dbReference>
<dbReference type="GO" id="GO:0004523">
    <property type="term" value="F:RNA-DNA hybrid ribonuclease activity"/>
    <property type="evidence" value="ECO:0007669"/>
    <property type="project" value="UniProtKB-EC"/>
</dbReference>
<dbReference type="InterPro" id="IPR011320">
    <property type="entry name" value="RNase_H1_N"/>
</dbReference>
<evidence type="ECO:0000313" key="12">
    <source>
        <dbReference type="EMBL" id="USF23002.1"/>
    </source>
</evidence>
<dbReference type="EC" id="3.1.26.4" evidence="5"/>
<dbReference type="Proteomes" id="UP000017429">
    <property type="component" value="Chromosome"/>
</dbReference>
<keyword evidence="10 12" id="KW-0378">Hydrolase</keyword>
<dbReference type="Gene3D" id="6.10.250.2650">
    <property type="match status" value="1"/>
</dbReference>
<evidence type="ECO:0000256" key="4">
    <source>
        <dbReference type="ARBA" id="ARBA00005300"/>
    </source>
</evidence>
<dbReference type="AlphaFoldDB" id="V2Q9F8"/>
<reference evidence="12" key="1">
    <citation type="journal article" date="2014" name="Genome Announc.">
        <title>Draft genome sequences of the altered schaedler flora, a defined bacterial community from gnotobiotic mice.</title>
        <authorList>
            <person name="Wannemuehler M.J."/>
            <person name="Overstreet A.M."/>
            <person name="Ward D.V."/>
            <person name="Phillips G.J."/>
        </authorList>
    </citation>
    <scope>NUCLEOTIDE SEQUENCE</scope>
    <source>
        <strain evidence="12">ASF457</strain>
    </source>
</reference>
<dbReference type="FunFam" id="3.40.970.10:FF:000002">
    <property type="entry name" value="Ribonuclease H"/>
    <property type="match status" value="1"/>
</dbReference>